<dbReference type="SUPFAM" id="SSF52058">
    <property type="entry name" value="L domain-like"/>
    <property type="match status" value="1"/>
</dbReference>
<dbReference type="Proteomes" id="UP000321301">
    <property type="component" value="Unassembled WGS sequence"/>
</dbReference>
<reference evidence="1 2" key="1">
    <citation type="submission" date="2019-07" db="EMBL/GenBank/DDBJ databases">
        <title>Whole genome shotgun sequence of Cyclobacterium qasimii NBRC 106168.</title>
        <authorList>
            <person name="Hosoyama A."/>
            <person name="Uohara A."/>
            <person name="Ohji S."/>
            <person name="Ichikawa N."/>
        </authorList>
    </citation>
    <scope>NUCLEOTIDE SEQUENCE [LARGE SCALE GENOMIC DNA]</scope>
    <source>
        <strain evidence="1 2">NBRC 106168</strain>
    </source>
</reference>
<comment type="caution">
    <text evidence="1">The sequence shown here is derived from an EMBL/GenBank/DDBJ whole genome shotgun (WGS) entry which is preliminary data.</text>
</comment>
<dbReference type="AlphaFoldDB" id="A0A512CJ02"/>
<organism evidence="1 2">
    <name type="scientific">Cyclobacterium qasimii</name>
    <dbReference type="NCBI Taxonomy" id="1350429"/>
    <lineage>
        <taxon>Bacteria</taxon>
        <taxon>Pseudomonadati</taxon>
        <taxon>Bacteroidota</taxon>
        <taxon>Cytophagia</taxon>
        <taxon>Cytophagales</taxon>
        <taxon>Cyclobacteriaceae</taxon>
        <taxon>Cyclobacterium</taxon>
    </lineage>
</organism>
<dbReference type="InterPro" id="IPR032675">
    <property type="entry name" value="LRR_dom_sf"/>
</dbReference>
<evidence type="ECO:0000313" key="1">
    <source>
        <dbReference type="EMBL" id="GEO24209.1"/>
    </source>
</evidence>
<accession>A0A512CJ02</accession>
<evidence type="ECO:0000313" key="2">
    <source>
        <dbReference type="Proteomes" id="UP000321301"/>
    </source>
</evidence>
<sequence>MIDNLPEKPKTIISDLKEFDKNEKSLHMSTTAKNIDRLKDLSIENLWLIGANDKELRKILPLVKLKYLNLYQVLVKDLTILETLSKTETIILHWNTKATALWNIDENKCLKALEVTDFSKLEDINQLSQARQINSLTFGGGHQKPLRIKSLKPLESLKNLRFLNLTNIKIEDDTLQPLGKLIDLEVLQLSNQFETKEYAWLATRLPNTKCKMFQATNSCKIVNSKNSIVHDTMITGKRKPFLLSDRDQLRIDKYIKDFERLKNKLSEKTATHNITLDPAGGSE</sequence>
<name>A0A512CJ02_9BACT</name>
<gene>
    <name evidence="1" type="ORF">CQA01_47430</name>
</gene>
<dbReference type="EMBL" id="BJYV01000053">
    <property type="protein sequence ID" value="GEO24209.1"/>
    <property type="molecule type" value="Genomic_DNA"/>
</dbReference>
<dbReference type="Gene3D" id="3.80.10.10">
    <property type="entry name" value="Ribonuclease Inhibitor"/>
    <property type="match status" value="1"/>
</dbReference>
<dbReference type="RefSeq" id="WP_020894186.1">
    <property type="nucleotide sequence ID" value="NZ_BJYV01000053.1"/>
</dbReference>
<keyword evidence="2" id="KW-1185">Reference proteome</keyword>
<protein>
    <submittedName>
        <fullName evidence="1">Internalin</fullName>
    </submittedName>
</protein>
<proteinExistence type="predicted"/>